<evidence type="ECO:0000313" key="1">
    <source>
        <dbReference type="EMBL" id="TXJ40432.1"/>
    </source>
</evidence>
<proteinExistence type="predicted"/>
<evidence type="ECO:0000313" key="2">
    <source>
        <dbReference type="Proteomes" id="UP000323176"/>
    </source>
</evidence>
<name>A0A5C8EUE7_BRAPL</name>
<comment type="caution">
    <text evidence="1">The sequence shown here is derived from an EMBL/GenBank/DDBJ whole genome shotgun (WGS) entry which is preliminary data.</text>
</comment>
<dbReference type="AlphaFoldDB" id="A0A5C8EUE7"/>
<organism evidence="1 2">
    <name type="scientific">Brachyspira pilosicoli</name>
    <name type="common">Serpulina pilosicoli</name>
    <dbReference type="NCBI Taxonomy" id="52584"/>
    <lineage>
        <taxon>Bacteria</taxon>
        <taxon>Pseudomonadati</taxon>
        <taxon>Spirochaetota</taxon>
        <taxon>Spirochaetia</taxon>
        <taxon>Brachyspirales</taxon>
        <taxon>Brachyspiraceae</taxon>
        <taxon>Brachyspira</taxon>
    </lineage>
</organism>
<sequence length="312" mass="36271">MNNNCLIGYTGFVGSNILLKSDFHFKYNSKNINDIKNNEFDLLICSSIPADMQLANTNPEKDLSNIKELLNILSTVKVKKAVLISTIAVYPQPVVYDEINDNFISDSDYGKNRKIAENEFANIFNNSYIIRLPALFGKNLKKNFIYDIINPEPAFFTESKFETIKDKIVFSKKYYKFDSEKNRYVFDKNNAIVDCAIDKIREELFNINETSLQFTNSESTFQFYNLENLYSDILKSIEYDIPVLNICSAPISSKDIMKKIFNREFISNNAKLYNYNMKSVYADKWGNNNEYLYSEKNIYDDLISFFKLNGVL</sequence>
<protein>
    <recommendedName>
        <fullName evidence="3">NAD(P)-dependent oxidoreductase</fullName>
    </recommendedName>
</protein>
<reference evidence="1 2" key="1">
    <citation type="journal article" date="1992" name="Lakartidningen">
        <title>[Penicillin V and not amoxicillin is the first choice preparation in acute otitis].</title>
        <authorList>
            <person name="Kamme C."/>
            <person name="Lundgren K."/>
            <person name="Prellner K."/>
        </authorList>
    </citation>
    <scope>NUCLEOTIDE SEQUENCE [LARGE SCALE GENOMIC DNA]</scope>
    <source>
        <strain evidence="1 2">PC5538III-hc</strain>
    </source>
</reference>
<dbReference type="InterPro" id="IPR036291">
    <property type="entry name" value="NAD(P)-bd_dom_sf"/>
</dbReference>
<dbReference type="OrthoDB" id="9812470at2"/>
<dbReference type="SUPFAM" id="SSF51735">
    <property type="entry name" value="NAD(P)-binding Rossmann-fold domains"/>
    <property type="match status" value="1"/>
</dbReference>
<dbReference type="Gene3D" id="3.40.50.720">
    <property type="entry name" value="NAD(P)-binding Rossmann-like Domain"/>
    <property type="match status" value="1"/>
</dbReference>
<accession>A0A5C8EUE7</accession>
<dbReference type="EMBL" id="SAXY01000050">
    <property type="protein sequence ID" value="TXJ40432.1"/>
    <property type="molecule type" value="Genomic_DNA"/>
</dbReference>
<evidence type="ECO:0008006" key="3">
    <source>
        <dbReference type="Google" id="ProtNLM"/>
    </source>
</evidence>
<dbReference type="Proteomes" id="UP000323176">
    <property type="component" value="Unassembled WGS sequence"/>
</dbReference>
<gene>
    <name evidence="1" type="ORF">EPJ72_08335</name>
</gene>